<evidence type="ECO:0000256" key="1">
    <source>
        <dbReference type="SAM" id="MobiDB-lite"/>
    </source>
</evidence>
<feature type="compositionally biased region" description="Low complexity" evidence="1">
    <location>
        <begin position="91"/>
        <end position="100"/>
    </location>
</feature>
<feature type="region of interest" description="Disordered" evidence="1">
    <location>
        <begin position="1"/>
        <end position="204"/>
    </location>
</feature>
<feature type="compositionally biased region" description="Polar residues" evidence="1">
    <location>
        <begin position="279"/>
        <end position="297"/>
    </location>
</feature>
<feature type="region of interest" description="Disordered" evidence="1">
    <location>
        <begin position="216"/>
        <end position="297"/>
    </location>
</feature>
<name>A0AAQ3X0C9_PASNO</name>
<evidence type="ECO:0000313" key="3">
    <source>
        <dbReference type="Proteomes" id="UP001341281"/>
    </source>
</evidence>
<dbReference type="Proteomes" id="UP001341281">
    <property type="component" value="Chromosome 06"/>
</dbReference>
<gene>
    <name evidence="2" type="ORF">U9M48_027704</name>
</gene>
<feature type="compositionally biased region" description="Low complexity" evidence="1">
    <location>
        <begin position="63"/>
        <end position="84"/>
    </location>
</feature>
<feature type="compositionally biased region" description="Low complexity" evidence="1">
    <location>
        <begin position="36"/>
        <end position="50"/>
    </location>
</feature>
<feature type="compositionally biased region" description="Basic residues" evidence="1">
    <location>
        <begin position="143"/>
        <end position="152"/>
    </location>
</feature>
<evidence type="ECO:0000313" key="2">
    <source>
        <dbReference type="EMBL" id="WVZ80211.1"/>
    </source>
</evidence>
<organism evidence="2 3">
    <name type="scientific">Paspalum notatum var. saurae</name>
    <dbReference type="NCBI Taxonomy" id="547442"/>
    <lineage>
        <taxon>Eukaryota</taxon>
        <taxon>Viridiplantae</taxon>
        <taxon>Streptophyta</taxon>
        <taxon>Embryophyta</taxon>
        <taxon>Tracheophyta</taxon>
        <taxon>Spermatophyta</taxon>
        <taxon>Magnoliopsida</taxon>
        <taxon>Liliopsida</taxon>
        <taxon>Poales</taxon>
        <taxon>Poaceae</taxon>
        <taxon>PACMAD clade</taxon>
        <taxon>Panicoideae</taxon>
        <taxon>Andropogonodae</taxon>
        <taxon>Paspaleae</taxon>
        <taxon>Paspalinae</taxon>
        <taxon>Paspalum</taxon>
    </lineage>
</organism>
<feature type="compositionally biased region" description="Low complexity" evidence="1">
    <location>
        <begin position="161"/>
        <end position="172"/>
    </location>
</feature>
<dbReference type="AlphaFoldDB" id="A0AAQ3X0C9"/>
<accession>A0AAQ3X0C9</accession>
<dbReference type="EMBL" id="CP144750">
    <property type="protein sequence ID" value="WVZ80211.1"/>
    <property type="molecule type" value="Genomic_DNA"/>
</dbReference>
<proteinExistence type="predicted"/>
<reference evidence="2 3" key="1">
    <citation type="submission" date="2024-02" db="EMBL/GenBank/DDBJ databases">
        <title>High-quality chromosome-scale genome assembly of Pensacola bahiagrass (Paspalum notatum Flugge var. saurae).</title>
        <authorList>
            <person name="Vega J.M."/>
            <person name="Podio M."/>
            <person name="Orjuela J."/>
            <person name="Siena L.A."/>
            <person name="Pessino S.C."/>
            <person name="Combes M.C."/>
            <person name="Mariac C."/>
            <person name="Albertini E."/>
            <person name="Pupilli F."/>
            <person name="Ortiz J.P.A."/>
            <person name="Leblanc O."/>
        </authorList>
    </citation>
    <scope>NUCLEOTIDE SEQUENCE [LARGE SCALE GENOMIC DNA]</scope>
    <source>
        <strain evidence="2">R1</strain>
        <tissue evidence="2">Leaf</tissue>
    </source>
</reference>
<keyword evidence="3" id="KW-1185">Reference proteome</keyword>
<protein>
    <submittedName>
        <fullName evidence="2">Uncharacterized protein</fullName>
    </submittedName>
</protein>
<sequence length="297" mass="31955">MPPASRSRTHNYTWAPRPRPPPCPGRWRPRGRRRSGSAARPRIAAVASAPTGRALLLNPGTIPSPLHSPAPSSLAPRSLSASLSPERRAPPARAALAASSHTGRRKPSPPRPTRFLRSPHPPPSPRLILSPRRRLLHLSPRAPTRHRHSRRRLAVESPLWANPAPGDTTAPAPRRPRASDARDNAAAQPLPHRPEPRRRATPSRCAVRFAASAPPVCASPHDETYGEEFPVGGNTSRCLVGSKSGLTAAGAAPPSSLPARGSPPPKIPRTKDQRRSSHKPSSQKTSPCTRCQKTACR</sequence>
<feature type="compositionally biased region" description="Low complexity" evidence="1">
    <location>
        <begin position="244"/>
        <end position="260"/>
    </location>
</feature>